<proteinExistence type="predicted"/>
<feature type="region of interest" description="Disordered" evidence="1">
    <location>
        <begin position="29"/>
        <end position="65"/>
    </location>
</feature>
<sequence length="108" mass="11791">MAGLARCGRCAGGLFPQFTPSSCCPRLPVGLKEGKGRPAKPEEPSAERTPPDGRGQAPSLPPLQVKYGDQEKDYVHLRIFQALPVQGGQVELTHFQLDKTKDDPITYF</sequence>
<accession>A0A8C6Y0T4</accession>
<evidence type="ECO:0000313" key="3">
    <source>
        <dbReference type="Proteomes" id="UP000694559"/>
    </source>
</evidence>
<dbReference type="OrthoDB" id="2429551at2759"/>
<dbReference type="Ensembl" id="ENSNNAT00000022468.1">
    <property type="protein sequence ID" value="ENSNNAP00000021428.1"/>
    <property type="gene ID" value="ENSNNAG00000014189.1"/>
</dbReference>
<evidence type="ECO:0000313" key="2">
    <source>
        <dbReference type="Ensembl" id="ENSNNAP00000021428.1"/>
    </source>
</evidence>
<protein>
    <submittedName>
        <fullName evidence="2">Uncharacterized protein</fullName>
    </submittedName>
</protein>
<dbReference type="AlphaFoldDB" id="A0A8C6Y0T4"/>
<reference evidence="2" key="2">
    <citation type="submission" date="2025-09" db="UniProtKB">
        <authorList>
            <consortium name="Ensembl"/>
        </authorList>
    </citation>
    <scope>IDENTIFICATION</scope>
</reference>
<feature type="compositionally biased region" description="Basic and acidic residues" evidence="1">
    <location>
        <begin position="32"/>
        <end position="51"/>
    </location>
</feature>
<dbReference type="Gene3D" id="3.10.450.10">
    <property type="match status" value="1"/>
</dbReference>
<name>A0A8C6Y0T4_NAJNA</name>
<evidence type="ECO:0000256" key="1">
    <source>
        <dbReference type="SAM" id="MobiDB-lite"/>
    </source>
</evidence>
<organism evidence="2 3">
    <name type="scientific">Naja naja</name>
    <name type="common">Indian cobra</name>
    <dbReference type="NCBI Taxonomy" id="35670"/>
    <lineage>
        <taxon>Eukaryota</taxon>
        <taxon>Metazoa</taxon>
        <taxon>Chordata</taxon>
        <taxon>Craniata</taxon>
        <taxon>Vertebrata</taxon>
        <taxon>Euteleostomi</taxon>
        <taxon>Lepidosauria</taxon>
        <taxon>Squamata</taxon>
        <taxon>Bifurcata</taxon>
        <taxon>Unidentata</taxon>
        <taxon>Episquamata</taxon>
        <taxon>Toxicofera</taxon>
        <taxon>Serpentes</taxon>
        <taxon>Colubroidea</taxon>
        <taxon>Elapidae</taxon>
        <taxon>Elapinae</taxon>
        <taxon>Naja</taxon>
    </lineage>
</organism>
<reference evidence="2" key="1">
    <citation type="submission" date="2025-08" db="UniProtKB">
        <authorList>
            <consortium name="Ensembl"/>
        </authorList>
    </citation>
    <scope>IDENTIFICATION</scope>
</reference>
<dbReference type="Proteomes" id="UP000694559">
    <property type="component" value="Unplaced"/>
</dbReference>
<keyword evidence="3" id="KW-1185">Reference proteome</keyword>